<dbReference type="GO" id="GO:0000287">
    <property type="term" value="F:magnesium ion binding"/>
    <property type="evidence" value="ECO:0007669"/>
    <property type="project" value="UniProtKB-UniRule"/>
</dbReference>
<evidence type="ECO:0000256" key="2">
    <source>
        <dbReference type="ARBA" id="ARBA00022723"/>
    </source>
</evidence>
<keyword evidence="5 6" id="KW-0464">Manganese</keyword>
<dbReference type="GO" id="GO:0009234">
    <property type="term" value="P:menaquinone biosynthetic process"/>
    <property type="evidence" value="ECO:0007669"/>
    <property type="project" value="UniProtKB-UniRule"/>
</dbReference>
<feature type="domain" description="Thiamine pyrophosphate enzyme N-terminal TPP-binding" evidence="8">
    <location>
        <begin position="17"/>
        <end position="128"/>
    </location>
</feature>
<keyword evidence="2 6" id="KW-0479">Metal-binding</keyword>
<dbReference type="PANTHER" id="PTHR42916">
    <property type="entry name" value="2-SUCCINYL-5-ENOLPYRUVYL-6-HYDROXY-3-CYCLOHEXENE-1-CARBOXYLATE SYNTHASE"/>
    <property type="match status" value="1"/>
</dbReference>
<dbReference type="NCBIfam" id="TIGR00173">
    <property type="entry name" value="menD"/>
    <property type="match status" value="1"/>
</dbReference>
<dbReference type="PIRSF" id="PIRSF004983">
    <property type="entry name" value="MenD"/>
    <property type="match status" value="1"/>
</dbReference>
<dbReference type="RefSeq" id="WP_004007458.1">
    <property type="nucleotide sequence ID" value="NZ_CAMYEK010000007.1"/>
</dbReference>
<comment type="pathway">
    <text evidence="6">Quinol/quinone metabolism; menaquinone biosynthesis.</text>
</comment>
<organism evidence="9 10">
    <name type="scientific">Mobiluncus curtisii</name>
    <dbReference type="NCBI Taxonomy" id="2051"/>
    <lineage>
        <taxon>Bacteria</taxon>
        <taxon>Bacillati</taxon>
        <taxon>Actinomycetota</taxon>
        <taxon>Actinomycetes</taxon>
        <taxon>Actinomycetales</taxon>
        <taxon>Actinomycetaceae</taxon>
        <taxon>Mobiluncus</taxon>
    </lineage>
</organism>
<comment type="cofactor">
    <cofactor evidence="6">
        <name>Mg(2+)</name>
        <dbReference type="ChEBI" id="CHEBI:18420"/>
    </cofactor>
    <cofactor evidence="6">
        <name>Mn(2+)</name>
        <dbReference type="ChEBI" id="CHEBI:29035"/>
    </cofactor>
</comment>
<dbReference type="EC" id="2.2.1.9" evidence="6"/>
<proteinExistence type="inferred from homology"/>
<dbReference type="OMA" id="YDSNALW"/>
<dbReference type="AlphaFoldDB" id="A0A2X2YRI8"/>
<accession>A0A2X2YRI8</accession>
<dbReference type="EMBL" id="UASJ01000001">
    <property type="protein sequence ID" value="SQB65543.1"/>
    <property type="molecule type" value="Genomic_DNA"/>
</dbReference>
<gene>
    <name evidence="6 9" type="primary">menD</name>
    <name evidence="9" type="ORF">NCTC11820_01611</name>
</gene>
<dbReference type="PANTHER" id="PTHR42916:SF1">
    <property type="entry name" value="PROTEIN PHYLLO, CHLOROPLASTIC"/>
    <property type="match status" value="1"/>
</dbReference>
<keyword evidence="1 6" id="KW-0808">Transferase</keyword>
<keyword evidence="6" id="KW-0474">Menaquinone biosynthesis</keyword>
<dbReference type="Pfam" id="PF02775">
    <property type="entry name" value="TPP_enzyme_C"/>
    <property type="match status" value="1"/>
</dbReference>
<sequence>MDDTRQRHGQDASSQQYAEELARLLVQQGFTHWFYCPGSRDAPLGYALNHLAASHRLDLHVRIDERDAAFMALGAARAGHPAVLVMTSGTAVGNALPAVMEAAHAGVPLLILSADRPAALRGTGANQTTWQPGIFGEFVRFAADIQPGITSAVLSEVVSEVAAACRGEAPPPHPATNEKQFPATGPAHLNASFIEPLAPPEAIEAFAATSASVSANAREEPFDPDQSPRGTLLIAGDLSDATYADLREVVKNAGIPVLAEPQTAWRCHPHAMRGYAKAAGTTLSAVVEHNLERVIVAGRPTLTRPITRLISRRDIPVETVGAPGTTVNLAGNIARHWTDAATLACELEKVAKPSSVATPRHPTAETPENWLEMWRAAGENAVAALTRDWGFHRAAQTIWDSTMTVSEPLDLYLGASLTIRVFDTVARNFARNLIPAPEQADVQSVNHQDGAFGGHRVFTNRGLAGIDGTIAAAWGAALARRQPMRLVLGDVSFFHDLGALCHGRVETVPNLQVIVINNGGGRIFGSLEHGAAPADTFTRMFLTPQVGDICELARAAGWQAVQIGSPAELVAALCQPVRGLSLMEVILPST</sequence>
<protein>
    <recommendedName>
        <fullName evidence="6">2-succinyl-5-enolpyruvyl-6-hydroxy-3-cyclohexene-1-carboxylate synthase</fullName>
        <shortName evidence="6">SEPHCHC synthase</shortName>
        <ecNumber evidence="6">2.2.1.9</ecNumber>
    </recommendedName>
    <alternativeName>
        <fullName evidence="6">Menaquinone biosynthesis protein MenD</fullName>
    </alternativeName>
</protein>
<dbReference type="HAMAP" id="MF_01659">
    <property type="entry name" value="MenD"/>
    <property type="match status" value="1"/>
</dbReference>
<dbReference type="GO" id="GO:0030976">
    <property type="term" value="F:thiamine pyrophosphate binding"/>
    <property type="evidence" value="ECO:0007669"/>
    <property type="project" value="UniProtKB-UniRule"/>
</dbReference>
<comment type="function">
    <text evidence="6">Catalyzes the thiamine diphosphate-dependent decarboxylation of 2-oxoglutarate and the subsequent addition of the resulting succinic semialdehyde-thiamine pyrophosphate anion to isochorismate to yield 2-succinyl-5-enolpyruvyl-6-hydroxy-3-cyclohexene-1-carboxylate (SEPHCHC).</text>
</comment>
<dbReference type="UniPathway" id="UPA01057">
    <property type="reaction ID" value="UER00164"/>
</dbReference>
<dbReference type="InterPro" id="IPR011766">
    <property type="entry name" value="TPP_enzyme_TPP-bd"/>
</dbReference>
<dbReference type="CDD" id="cd07037">
    <property type="entry name" value="TPP_PYR_MenD"/>
    <property type="match status" value="1"/>
</dbReference>
<evidence type="ECO:0000256" key="5">
    <source>
        <dbReference type="ARBA" id="ARBA00023211"/>
    </source>
</evidence>
<comment type="similarity">
    <text evidence="6">Belongs to the TPP enzyme family. MenD subfamily.</text>
</comment>
<evidence type="ECO:0000259" key="8">
    <source>
        <dbReference type="Pfam" id="PF02776"/>
    </source>
</evidence>
<comment type="pathway">
    <text evidence="6">Quinol/quinone metabolism; 1,4-dihydroxy-2-naphthoate biosynthesis; 1,4-dihydroxy-2-naphthoate from chorismate: step 2/7.</text>
</comment>
<dbReference type="InterPro" id="IPR012001">
    <property type="entry name" value="Thiamin_PyroP_enz_TPP-bd_dom"/>
</dbReference>
<evidence type="ECO:0000256" key="4">
    <source>
        <dbReference type="ARBA" id="ARBA00023052"/>
    </source>
</evidence>
<feature type="domain" description="Thiamine pyrophosphate enzyme TPP-binding" evidence="7">
    <location>
        <begin position="455"/>
        <end position="574"/>
    </location>
</feature>
<dbReference type="UniPathway" id="UPA00079"/>
<dbReference type="Pfam" id="PF02776">
    <property type="entry name" value="TPP_enzyme_N"/>
    <property type="match status" value="1"/>
</dbReference>
<dbReference type="GO" id="GO:0070204">
    <property type="term" value="F:2-succinyl-5-enolpyruvyl-6-hydroxy-3-cyclohexene-1-carboxylic-acid synthase activity"/>
    <property type="evidence" value="ECO:0007669"/>
    <property type="project" value="UniProtKB-UniRule"/>
</dbReference>
<name>A0A2X2YRI8_9ACTO</name>
<evidence type="ECO:0000256" key="1">
    <source>
        <dbReference type="ARBA" id="ARBA00022679"/>
    </source>
</evidence>
<dbReference type="GO" id="GO:0030145">
    <property type="term" value="F:manganese ion binding"/>
    <property type="evidence" value="ECO:0007669"/>
    <property type="project" value="UniProtKB-UniRule"/>
</dbReference>
<dbReference type="InterPro" id="IPR029061">
    <property type="entry name" value="THDP-binding"/>
</dbReference>
<dbReference type="Gene3D" id="3.40.50.970">
    <property type="match status" value="2"/>
</dbReference>
<comment type="cofactor">
    <cofactor evidence="6">
        <name>thiamine diphosphate</name>
        <dbReference type="ChEBI" id="CHEBI:58937"/>
    </cofactor>
    <text evidence="6">Binds 1 thiamine pyrophosphate per subunit.</text>
</comment>
<dbReference type="InterPro" id="IPR004433">
    <property type="entry name" value="MenaQ_synth_MenD"/>
</dbReference>
<dbReference type="Gene3D" id="3.40.50.1220">
    <property type="entry name" value="TPP-binding domain"/>
    <property type="match status" value="1"/>
</dbReference>
<keyword evidence="4 6" id="KW-0786">Thiamine pyrophosphate</keyword>
<dbReference type="SUPFAM" id="SSF52518">
    <property type="entry name" value="Thiamin diphosphate-binding fold (THDP-binding)"/>
    <property type="match status" value="2"/>
</dbReference>
<evidence type="ECO:0000313" key="9">
    <source>
        <dbReference type="EMBL" id="SQB65543.1"/>
    </source>
</evidence>
<keyword evidence="3 6" id="KW-0460">Magnesium</keyword>
<evidence type="ECO:0000256" key="3">
    <source>
        <dbReference type="ARBA" id="ARBA00022842"/>
    </source>
</evidence>
<dbReference type="GeneID" id="55565117"/>
<evidence type="ECO:0000259" key="7">
    <source>
        <dbReference type="Pfam" id="PF02775"/>
    </source>
</evidence>
<comment type="subunit">
    <text evidence="6">Homodimer.</text>
</comment>
<evidence type="ECO:0000256" key="6">
    <source>
        <dbReference type="HAMAP-Rule" id="MF_01659"/>
    </source>
</evidence>
<comment type="catalytic activity">
    <reaction evidence="6">
        <text>isochorismate + 2-oxoglutarate + H(+) = 5-enolpyruvoyl-6-hydroxy-2-succinyl-cyclohex-3-ene-1-carboxylate + CO2</text>
        <dbReference type="Rhea" id="RHEA:25593"/>
        <dbReference type="ChEBI" id="CHEBI:15378"/>
        <dbReference type="ChEBI" id="CHEBI:16526"/>
        <dbReference type="ChEBI" id="CHEBI:16810"/>
        <dbReference type="ChEBI" id="CHEBI:29780"/>
        <dbReference type="ChEBI" id="CHEBI:58818"/>
        <dbReference type="EC" id="2.2.1.9"/>
    </reaction>
</comment>
<dbReference type="Proteomes" id="UP000250245">
    <property type="component" value="Unassembled WGS sequence"/>
</dbReference>
<reference evidence="9 10" key="1">
    <citation type="submission" date="2018-06" db="EMBL/GenBank/DDBJ databases">
        <authorList>
            <consortium name="Pathogen Informatics"/>
            <person name="Doyle S."/>
        </authorList>
    </citation>
    <scope>NUCLEOTIDE SEQUENCE [LARGE SCALE GENOMIC DNA]</scope>
    <source>
        <strain evidence="9 10">NCTC11820</strain>
    </source>
</reference>
<evidence type="ECO:0000313" key="10">
    <source>
        <dbReference type="Proteomes" id="UP000250245"/>
    </source>
</evidence>